<accession>A0A1N7QP44</accession>
<dbReference type="RefSeq" id="WP_076534438.1">
    <property type="nucleotide sequence ID" value="NZ_BMEH01000017.1"/>
</dbReference>
<reference evidence="2 3" key="1">
    <citation type="submission" date="2017-01" db="EMBL/GenBank/DDBJ databases">
        <authorList>
            <person name="Mah S.A."/>
            <person name="Swanson W.J."/>
            <person name="Moy G.W."/>
            <person name="Vacquier V.D."/>
        </authorList>
    </citation>
    <scope>NUCLEOTIDE SEQUENCE [LARGE SCALE GENOMIC DNA]</scope>
    <source>
        <strain evidence="2 3">DSM 26375</strain>
    </source>
</reference>
<dbReference type="Gene3D" id="3.90.75.20">
    <property type="match status" value="1"/>
</dbReference>
<gene>
    <name evidence="2" type="ORF">SAMN05421774_11810</name>
</gene>
<name>A0A1N7QP44_9RHOB</name>
<dbReference type="InterPro" id="IPR044925">
    <property type="entry name" value="His-Me_finger_sf"/>
</dbReference>
<dbReference type="OrthoDB" id="388551at2"/>
<dbReference type="SUPFAM" id="SSF54060">
    <property type="entry name" value="His-Me finger endonucleases"/>
    <property type="match status" value="1"/>
</dbReference>
<dbReference type="InterPro" id="IPR003615">
    <property type="entry name" value="HNH_nuc"/>
</dbReference>
<keyword evidence="3" id="KW-1185">Reference proteome</keyword>
<evidence type="ECO:0000313" key="3">
    <source>
        <dbReference type="Proteomes" id="UP000186141"/>
    </source>
</evidence>
<dbReference type="Pfam" id="PF13392">
    <property type="entry name" value="HNH_3"/>
    <property type="match status" value="1"/>
</dbReference>
<evidence type="ECO:0000259" key="1">
    <source>
        <dbReference type="Pfam" id="PF13392"/>
    </source>
</evidence>
<organism evidence="2 3">
    <name type="scientific">Gemmobacter megaterium</name>
    <dbReference type="NCBI Taxonomy" id="1086013"/>
    <lineage>
        <taxon>Bacteria</taxon>
        <taxon>Pseudomonadati</taxon>
        <taxon>Pseudomonadota</taxon>
        <taxon>Alphaproteobacteria</taxon>
        <taxon>Rhodobacterales</taxon>
        <taxon>Paracoccaceae</taxon>
        <taxon>Gemmobacter</taxon>
    </lineage>
</organism>
<feature type="domain" description="HNH nuclease" evidence="1">
    <location>
        <begin position="52"/>
        <end position="90"/>
    </location>
</feature>
<dbReference type="AlphaFoldDB" id="A0A1N7QP44"/>
<proteinExistence type="predicted"/>
<keyword evidence="2" id="KW-0378">Hydrolase</keyword>
<dbReference type="GO" id="GO:0004519">
    <property type="term" value="F:endonuclease activity"/>
    <property type="evidence" value="ECO:0007669"/>
    <property type="project" value="UniProtKB-KW"/>
</dbReference>
<dbReference type="EMBL" id="FTOT01000018">
    <property type="protein sequence ID" value="SIT24672.1"/>
    <property type="molecule type" value="Genomic_DNA"/>
</dbReference>
<dbReference type="Proteomes" id="UP000186141">
    <property type="component" value="Unassembled WGS sequence"/>
</dbReference>
<dbReference type="STRING" id="1086013.SAMN05421774_11810"/>
<evidence type="ECO:0000313" key="2">
    <source>
        <dbReference type="EMBL" id="SIT24672.1"/>
    </source>
</evidence>
<protein>
    <submittedName>
        <fullName evidence="2">HNH endonuclease</fullName>
    </submittedName>
</protein>
<keyword evidence="2" id="KW-0255">Endonuclease</keyword>
<keyword evidence="2" id="KW-0540">Nuclease</keyword>
<sequence length="160" mass="18321">MLTQKRLREILSYDPVTGIFTFAKGKRKGRIAGTAHDPRGFLKVQIDNERHLLHRLGWLWMTGTMPRWSVEHINGDRSDNRWSNLREGNRPQKTGYCAPWPEPTSTPGVWLVGERFEAMVEVDGVMMNLGAFETQEAAATAIARVHQRARERLAQQRRAA</sequence>